<feature type="domain" description="7TM-DISM receptor extracellular" evidence="4">
    <location>
        <begin position="28"/>
        <end position="126"/>
    </location>
</feature>
<gene>
    <name evidence="5" type="ORF">JL102_03420</name>
</gene>
<dbReference type="EMBL" id="JAESIY010000002">
    <property type="protein sequence ID" value="MBL3655163.1"/>
    <property type="molecule type" value="Genomic_DNA"/>
</dbReference>
<sequence>MILRRIALLLFLLFQLDAYAAKQLEGGLYIDSTGAATIDQISHAAFTQVTFPYTLRPQDDKVYWVKLNLREIEDFLVFSDWSFVEFYTADSTGTWTVQKTGHLVPYLERDVPFKNKLLLRVPEHKQAFGYVKLSFSLNSIRIPNGIKPLSVSTPKLISANTSGSYIAPFLQGFLLCIIIFLFFLYSYSREKALIIFITYLLLWVYTISHNSGQLIAVFSYIPNFPAYIPFLDIALGSSIITITAILVMYHLIDFKTHFPHEKLVFDIFMGILGLVPIIAMFTPGKFYLVLADYIVISIVVVGFLYISISAYLKKIPFSLFFLLANLPFFLGTLIYLFFATGFAHITTKYDDLFLFSGVLCQSVFFSIIFSFRYNRMKLKNTQKQMAIAKQNQKLSTMTLHLSRKNTVLEQVKKYSQHSSIESDFKPLLKMIEQDLAFDKNWETFKLHFEQVNQNFFNNLIARHPSLTANDQKLCAYLKLSLSSKEIAQLMHTSLSAVEKARYRLRKKMELDGSQNLSAYIQTF</sequence>
<feature type="transmembrane region" description="Helical" evidence="1">
    <location>
        <begin position="263"/>
        <end position="281"/>
    </location>
</feature>
<keyword evidence="6" id="KW-1185">Reference proteome</keyword>
<reference evidence="5" key="1">
    <citation type="submission" date="2021-01" db="EMBL/GenBank/DDBJ databases">
        <title>Fulvivirga kasyanovii gen. nov., sp nov., a novel member of the phylum Bacteroidetes isolated from seawater in a mussel farm.</title>
        <authorList>
            <person name="Zhao L.-H."/>
            <person name="Wang Z.-J."/>
        </authorList>
    </citation>
    <scope>NUCLEOTIDE SEQUENCE</scope>
    <source>
        <strain evidence="5">2943</strain>
    </source>
</reference>
<protein>
    <recommendedName>
        <fullName evidence="7">HTH luxR-type domain-containing protein</fullName>
    </recommendedName>
</protein>
<feature type="transmembrane region" description="Helical" evidence="1">
    <location>
        <begin position="319"/>
        <end position="340"/>
    </location>
</feature>
<keyword evidence="1" id="KW-1133">Transmembrane helix</keyword>
<feature type="transmembrane region" description="Helical" evidence="1">
    <location>
        <begin position="192"/>
        <end position="208"/>
    </location>
</feature>
<dbReference type="GO" id="GO:0006355">
    <property type="term" value="P:regulation of DNA-templated transcription"/>
    <property type="evidence" value="ECO:0007669"/>
    <property type="project" value="InterPro"/>
</dbReference>
<dbReference type="InterPro" id="IPR016032">
    <property type="entry name" value="Sig_transdc_resp-reg_C-effctor"/>
</dbReference>
<proteinExistence type="predicted"/>
<evidence type="ECO:0000256" key="2">
    <source>
        <dbReference type="SAM" id="SignalP"/>
    </source>
</evidence>
<feature type="transmembrane region" description="Helical" evidence="1">
    <location>
        <begin position="352"/>
        <end position="373"/>
    </location>
</feature>
<feature type="transmembrane region" description="Helical" evidence="1">
    <location>
        <begin position="293"/>
        <end position="312"/>
    </location>
</feature>
<dbReference type="Gene3D" id="1.10.10.10">
    <property type="entry name" value="Winged helix-like DNA-binding domain superfamily/Winged helix DNA-binding domain"/>
    <property type="match status" value="1"/>
</dbReference>
<feature type="transmembrane region" description="Helical" evidence="1">
    <location>
        <begin position="165"/>
        <end position="185"/>
    </location>
</feature>
<dbReference type="AlphaFoldDB" id="A0A937JX55"/>
<dbReference type="InterPro" id="IPR036388">
    <property type="entry name" value="WH-like_DNA-bd_sf"/>
</dbReference>
<evidence type="ECO:0000313" key="6">
    <source>
        <dbReference type="Proteomes" id="UP000659388"/>
    </source>
</evidence>
<feature type="signal peptide" evidence="2">
    <location>
        <begin position="1"/>
        <end position="20"/>
    </location>
</feature>
<dbReference type="SUPFAM" id="SSF46894">
    <property type="entry name" value="C-terminal effector domain of the bipartite response regulators"/>
    <property type="match status" value="1"/>
</dbReference>
<keyword evidence="2" id="KW-0732">Signal</keyword>
<evidence type="ECO:0000259" key="4">
    <source>
        <dbReference type="Pfam" id="PF07696"/>
    </source>
</evidence>
<evidence type="ECO:0000313" key="5">
    <source>
        <dbReference type="EMBL" id="MBL3655163.1"/>
    </source>
</evidence>
<feature type="transmembrane region" description="Helical" evidence="1">
    <location>
        <begin position="228"/>
        <end position="251"/>
    </location>
</feature>
<dbReference type="InterPro" id="IPR011622">
    <property type="entry name" value="7TMR_DISM_rcpt_extracell_dom2"/>
</dbReference>
<name>A0A937JX55_9BACT</name>
<dbReference type="Gene3D" id="2.60.40.2380">
    <property type="match status" value="1"/>
</dbReference>
<comment type="caution">
    <text evidence="5">The sequence shown here is derived from an EMBL/GenBank/DDBJ whole genome shotgun (WGS) entry which is preliminary data.</text>
</comment>
<organism evidence="5 6">
    <name type="scientific">Fulvivirga sediminis</name>
    <dbReference type="NCBI Taxonomy" id="2803949"/>
    <lineage>
        <taxon>Bacteria</taxon>
        <taxon>Pseudomonadati</taxon>
        <taxon>Bacteroidota</taxon>
        <taxon>Cytophagia</taxon>
        <taxon>Cytophagales</taxon>
        <taxon>Fulvivirgaceae</taxon>
        <taxon>Fulvivirga</taxon>
    </lineage>
</organism>
<accession>A0A937JX55</accession>
<feature type="chain" id="PRO_5037252123" description="HTH luxR-type domain-containing protein" evidence="2">
    <location>
        <begin position="21"/>
        <end position="523"/>
    </location>
</feature>
<dbReference type="InterPro" id="IPR011623">
    <property type="entry name" value="7TMR_DISM_rcpt_extracell_dom1"/>
</dbReference>
<evidence type="ECO:0000259" key="3">
    <source>
        <dbReference type="Pfam" id="PF07695"/>
    </source>
</evidence>
<feature type="domain" description="7TM-DISM receptor extracellular" evidence="3">
    <location>
        <begin position="169"/>
        <end position="370"/>
    </location>
</feature>
<evidence type="ECO:0000256" key="1">
    <source>
        <dbReference type="SAM" id="Phobius"/>
    </source>
</evidence>
<dbReference type="Pfam" id="PF07695">
    <property type="entry name" value="7TMR-DISM_7TM"/>
    <property type="match status" value="1"/>
</dbReference>
<dbReference type="Proteomes" id="UP000659388">
    <property type="component" value="Unassembled WGS sequence"/>
</dbReference>
<keyword evidence="1" id="KW-0472">Membrane</keyword>
<evidence type="ECO:0008006" key="7">
    <source>
        <dbReference type="Google" id="ProtNLM"/>
    </source>
</evidence>
<dbReference type="Pfam" id="PF07696">
    <property type="entry name" value="7TMR-DISMED2"/>
    <property type="match status" value="1"/>
</dbReference>
<dbReference type="GO" id="GO:0003677">
    <property type="term" value="F:DNA binding"/>
    <property type="evidence" value="ECO:0007669"/>
    <property type="project" value="InterPro"/>
</dbReference>
<keyword evidence="1" id="KW-0812">Transmembrane</keyword>
<dbReference type="RefSeq" id="WP_202242518.1">
    <property type="nucleotide sequence ID" value="NZ_JAESIY010000002.1"/>
</dbReference>